<dbReference type="GO" id="GO:0008270">
    <property type="term" value="F:zinc ion binding"/>
    <property type="evidence" value="ECO:0007669"/>
    <property type="project" value="UniProtKB-UniRule"/>
</dbReference>
<comment type="subunit">
    <text evidence="12">Component of the replication restart primosome.</text>
</comment>
<dbReference type="InterPro" id="IPR027417">
    <property type="entry name" value="P-loop_NTPase"/>
</dbReference>
<keyword evidence="5 12" id="KW-0378">Hydrolase</keyword>
<evidence type="ECO:0000256" key="10">
    <source>
        <dbReference type="ARBA" id="ARBA00023235"/>
    </source>
</evidence>
<keyword evidence="6 12" id="KW-0347">Helicase</keyword>
<dbReference type="EMBL" id="SLXA01000003">
    <property type="protein sequence ID" value="TCO85390.1"/>
    <property type="molecule type" value="Genomic_DNA"/>
</dbReference>
<dbReference type="Pfam" id="PF17764">
    <property type="entry name" value="PriA_3primeBD"/>
    <property type="match status" value="1"/>
</dbReference>
<evidence type="ECO:0000256" key="5">
    <source>
        <dbReference type="ARBA" id="ARBA00022801"/>
    </source>
</evidence>
<name>A0A4R2LNP2_9FIRM</name>
<evidence type="ECO:0000256" key="1">
    <source>
        <dbReference type="ARBA" id="ARBA00022515"/>
    </source>
</evidence>
<dbReference type="CDD" id="cd17929">
    <property type="entry name" value="DEXHc_priA"/>
    <property type="match status" value="1"/>
</dbReference>
<dbReference type="PANTHER" id="PTHR30580:SF0">
    <property type="entry name" value="PRIMOSOMAL PROTEIN N"/>
    <property type="match status" value="1"/>
</dbReference>
<evidence type="ECO:0000256" key="6">
    <source>
        <dbReference type="ARBA" id="ARBA00022806"/>
    </source>
</evidence>
<accession>A0A4R2LNP2</accession>
<feature type="binding site" evidence="12">
    <location>
        <position position="479"/>
    </location>
    <ligand>
        <name>Zn(2+)</name>
        <dbReference type="ChEBI" id="CHEBI:29105"/>
        <label>2</label>
    </ligand>
</feature>
<dbReference type="InterPro" id="IPR040498">
    <property type="entry name" value="PriA_CRR"/>
</dbReference>
<feature type="binding site" evidence="12">
    <location>
        <position position="489"/>
    </location>
    <ligand>
        <name>Zn(2+)</name>
        <dbReference type="ChEBI" id="CHEBI:29105"/>
        <label>1</label>
    </ligand>
</feature>
<keyword evidence="9 12" id="KW-0238">DNA-binding</keyword>
<dbReference type="RefSeq" id="WP_132089608.1">
    <property type="nucleotide sequence ID" value="NZ_JANKAQ010000003.1"/>
</dbReference>
<comment type="function">
    <text evidence="12">Initiates the restart of stalled replication forks, which reloads the replicative helicase on sites other than the origin of replication. Recognizes and binds to abandoned replication forks and remodels them to uncover a helicase loading site. Promotes assembly of the primosome at these replication forks.</text>
</comment>
<organism evidence="15 16">
    <name type="scientific">Frisingicoccus caecimuris</name>
    <dbReference type="NCBI Taxonomy" id="1796636"/>
    <lineage>
        <taxon>Bacteria</taxon>
        <taxon>Bacillati</taxon>
        <taxon>Bacillota</taxon>
        <taxon>Clostridia</taxon>
        <taxon>Lachnospirales</taxon>
        <taxon>Lachnospiraceae</taxon>
        <taxon>Frisingicoccus</taxon>
    </lineage>
</organism>
<dbReference type="GO" id="GO:0006302">
    <property type="term" value="P:double-strand break repair"/>
    <property type="evidence" value="ECO:0007669"/>
    <property type="project" value="InterPro"/>
</dbReference>
<keyword evidence="7 12" id="KW-0862">Zinc</keyword>
<dbReference type="Pfam" id="PF00270">
    <property type="entry name" value="DEAD"/>
    <property type="match status" value="1"/>
</dbReference>
<dbReference type="EC" id="5.6.2.4" evidence="12"/>
<dbReference type="Gene3D" id="3.40.1440.60">
    <property type="entry name" value="PriA, 3(prime) DNA-binding domain"/>
    <property type="match status" value="1"/>
</dbReference>
<dbReference type="HAMAP" id="MF_00983">
    <property type="entry name" value="PriA"/>
    <property type="match status" value="1"/>
</dbReference>
<comment type="caution">
    <text evidence="15">The sequence shown here is derived from an EMBL/GenBank/DDBJ whole genome shotgun (WGS) entry which is preliminary data.</text>
</comment>
<keyword evidence="2 12" id="KW-0235">DNA replication</keyword>
<evidence type="ECO:0000256" key="9">
    <source>
        <dbReference type="ARBA" id="ARBA00023125"/>
    </source>
</evidence>
<dbReference type="GO" id="GO:0016887">
    <property type="term" value="F:ATP hydrolysis activity"/>
    <property type="evidence" value="ECO:0007669"/>
    <property type="project" value="RHEA"/>
</dbReference>
<feature type="binding site" evidence="12">
    <location>
        <position position="492"/>
    </location>
    <ligand>
        <name>Zn(2+)</name>
        <dbReference type="ChEBI" id="CHEBI:29105"/>
        <label>1</label>
    </ligand>
</feature>
<keyword evidence="4 12" id="KW-0547">Nucleotide-binding</keyword>
<dbReference type="GO" id="GO:0006269">
    <property type="term" value="P:DNA replication, synthesis of primer"/>
    <property type="evidence" value="ECO:0007669"/>
    <property type="project" value="UniProtKB-KW"/>
</dbReference>
<evidence type="ECO:0000256" key="2">
    <source>
        <dbReference type="ARBA" id="ARBA00022705"/>
    </source>
</evidence>
<dbReference type="InterPro" id="IPR042115">
    <property type="entry name" value="PriA_3primeBD_sf"/>
</dbReference>
<dbReference type="PROSITE" id="PS51194">
    <property type="entry name" value="HELICASE_CTER"/>
    <property type="match status" value="1"/>
</dbReference>
<dbReference type="InterPro" id="IPR011545">
    <property type="entry name" value="DEAD/DEAH_box_helicase_dom"/>
</dbReference>
<dbReference type="InterPro" id="IPR041236">
    <property type="entry name" value="PriA_C"/>
</dbReference>
<dbReference type="InterPro" id="IPR005259">
    <property type="entry name" value="PriA"/>
</dbReference>
<dbReference type="NCBIfam" id="TIGR00595">
    <property type="entry name" value="priA"/>
    <property type="match status" value="1"/>
</dbReference>
<feature type="domain" description="Helicase C-terminal" evidence="14">
    <location>
        <begin position="484"/>
        <end position="651"/>
    </location>
</feature>
<comment type="similarity">
    <text evidence="12">Belongs to the helicase family. PriA subfamily.</text>
</comment>
<comment type="cofactor">
    <cofactor evidence="12">
        <name>Zn(2+)</name>
        <dbReference type="ChEBI" id="CHEBI:29105"/>
    </cofactor>
    <text evidence="12">Binds 2 zinc ions per subunit.</text>
</comment>
<evidence type="ECO:0000259" key="13">
    <source>
        <dbReference type="PROSITE" id="PS51192"/>
    </source>
</evidence>
<reference evidence="15 16" key="1">
    <citation type="submission" date="2019-03" db="EMBL/GenBank/DDBJ databases">
        <title>Genomic Encyclopedia of Type Strains, Phase IV (KMG-IV): sequencing the most valuable type-strain genomes for metagenomic binning, comparative biology and taxonomic classification.</title>
        <authorList>
            <person name="Goeker M."/>
        </authorList>
    </citation>
    <scope>NUCLEOTIDE SEQUENCE [LARGE SCALE GENOMIC DNA]</scope>
    <source>
        <strain evidence="15 16">DSM 28559</strain>
    </source>
</reference>
<dbReference type="GO" id="GO:0003677">
    <property type="term" value="F:DNA binding"/>
    <property type="evidence" value="ECO:0007669"/>
    <property type="project" value="UniProtKB-UniRule"/>
</dbReference>
<dbReference type="AlphaFoldDB" id="A0A4R2LNP2"/>
<evidence type="ECO:0000313" key="15">
    <source>
        <dbReference type="EMBL" id="TCO85390.1"/>
    </source>
</evidence>
<evidence type="ECO:0000256" key="8">
    <source>
        <dbReference type="ARBA" id="ARBA00022840"/>
    </source>
</evidence>
<evidence type="ECO:0000256" key="11">
    <source>
        <dbReference type="ARBA" id="ARBA00048988"/>
    </source>
</evidence>
<dbReference type="InterPro" id="IPR014001">
    <property type="entry name" value="Helicase_ATP-bd"/>
</dbReference>
<evidence type="ECO:0000256" key="7">
    <source>
        <dbReference type="ARBA" id="ARBA00022833"/>
    </source>
</evidence>
<dbReference type="OrthoDB" id="9759544at2"/>
<dbReference type="SMART" id="SM00487">
    <property type="entry name" value="DEXDc"/>
    <property type="match status" value="1"/>
</dbReference>
<dbReference type="Pfam" id="PF18319">
    <property type="entry name" value="Zn_ribbon_PriA"/>
    <property type="match status" value="1"/>
</dbReference>
<dbReference type="GO" id="GO:0006310">
    <property type="term" value="P:DNA recombination"/>
    <property type="evidence" value="ECO:0007669"/>
    <property type="project" value="InterPro"/>
</dbReference>
<keyword evidence="8 12" id="KW-0067">ATP-binding</keyword>
<dbReference type="Pfam" id="PF18074">
    <property type="entry name" value="PriA_C"/>
    <property type="match status" value="1"/>
</dbReference>
<comment type="catalytic activity">
    <reaction evidence="11 12">
        <text>ATP + H2O = ADP + phosphate + H(+)</text>
        <dbReference type="Rhea" id="RHEA:13065"/>
        <dbReference type="ChEBI" id="CHEBI:15377"/>
        <dbReference type="ChEBI" id="CHEBI:15378"/>
        <dbReference type="ChEBI" id="CHEBI:30616"/>
        <dbReference type="ChEBI" id="CHEBI:43474"/>
        <dbReference type="ChEBI" id="CHEBI:456216"/>
        <dbReference type="EC" id="5.6.2.4"/>
    </reaction>
</comment>
<feature type="binding site" evidence="12">
    <location>
        <position position="448"/>
    </location>
    <ligand>
        <name>Zn(2+)</name>
        <dbReference type="ChEBI" id="CHEBI:29105"/>
        <label>1</label>
    </ligand>
</feature>
<dbReference type="Pfam" id="PF00271">
    <property type="entry name" value="Helicase_C"/>
    <property type="match status" value="1"/>
</dbReference>
<dbReference type="CDD" id="cd18804">
    <property type="entry name" value="SF2_C_priA"/>
    <property type="match status" value="1"/>
</dbReference>
<evidence type="ECO:0000256" key="4">
    <source>
        <dbReference type="ARBA" id="ARBA00022741"/>
    </source>
</evidence>
<dbReference type="GO" id="GO:0043138">
    <property type="term" value="F:3'-5' DNA helicase activity"/>
    <property type="evidence" value="ECO:0007669"/>
    <property type="project" value="UniProtKB-EC"/>
</dbReference>
<dbReference type="GO" id="GO:1990077">
    <property type="term" value="C:primosome complex"/>
    <property type="evidence" value="ECO:0007669"/>
    <property type="project" value="UniProtKB-UniRule"/>
</dbReference>
<dbReference type="FunFam" id="3.40.50.300:FF:000489">
    <property type="entry name" value="Primosome assembly protein PriA"/>
    <property type="match status" value="1"/>
</dbReference>
<dbReference type="GO" id="GO:0005524">
    <property type="term" value="F:ATP binding"/>
    <property type="evidence" value="ECO:0007669"/>
    <property type="project" value="UniProtKB-UniRule"/>
</dbReference>
<dbReference type="Proteomes" id="UP000295711">
    <property type="component" value="Unassembled WGS sequence"/>
</dbReference>
<protein>
    <recommendedName>
        <fullName evidence="12">Replication restart protein PriA</fullName>
    </recommendedName>
    <alternativeName>
        <fullName evidence="12">ATP-dependent DNA helicase PriA</fullName>
        <ecNumber evidence="12">5.6.2.4</ecNumber>
    </alternativeName>
    <alternativeName>
        <fullName evidence="12">DNA 3'-5' helicase PriA</fullName>
    </alternativeName>
</protein>
<comment type="catalytic activity">
    <reaction evidence="12">
        <text>Couples ATP hydrolysis with the unwinding of duplex DNA by translocating in the 3'-5' direction.</text>
        <dbReference type="EC" id="5.6.2.4"/>
    </reaction>
</comment>
<evidence type="ECO:0000256" key="3">
    <source>
        <dbReference type="ARBA" id="ARBA00022723"/>
    </source>
</evidence>
<feature type="binding site" evidence="12">
    <location>
        <position position="476"/>
    </location>
    <ligand>
        <name>Zn(2+)</name>
        <dbReference type="ChEBI" id="CHEBI:29105"/>
        <label>2</label>
    </ligand>
</feature>
<keyword evidence="1 12" id="KW-0639">Primosome</keyword>
<sequence length="741" mass="83375">MKYADIIVDISLEALDRVFQYIVPETLVSDIQVGSQVLVPFGKGNRVLRGYVIGFSEEPEYEPDKLKEIQSIQKGSMVVESQMIRLADWMSRMYGCTHAQSLKTVLSVRRKVRGGTKKVYCLAVSRAEAESEMKKLAVQPRFASRVALLALLLDDNEGQGISETEMKKKVPSPTAALRTLVKHGWIKVREASDYRIPYSGAKDGKTVHLTLGQQQAVEGICQDGRMVHLLYGVTGSGKTEVYMQLIQRTLASGRQAIVLIPEISLTYQNIARFRQRFGRRVSVMNSRMSDGERYDQYIQAKNGEIDIMIGPRSALFTPFPNLGLLIVDEEQDGAYKSDTTPKYHAVDVAIQRMEMCGGKVVLGSATPSVVTYDRAMRGIYGLHRLEDRVAGGPGMAKTCVIDLREELKQKNYSIFSRRLQKEMEERLERKEQILLFLNRRGYAGFISCRSCGHVIRCPHCDISMTLHKAEQNLLKCHYCGMTLPMPDKCPECGSSYIGAFGMGTQKVAEMLAKRFPQARILRADRDSMRRKNSSIEVFQAFAKGEADILVGTQMIVKGHDFPNVTLVGVLAADLSMFSGDYMAGERTFQLLTQAAGRAGRGEKPGLAVIQTYQPEHYAVTCAAAQDYEAFYRQEILYRRLMHYPPAGHMMAVVVEHMDEMMAREGAILLAGVMADEEIQVLPPADGFRAKEKDYYRKVIYIKSNEINGLIQCRKRAQSLIHSDTLFREMNVQFDINPMNLY</sequence>
<keyword evidence="16" id="KW-1185">Reference proteome</keyword>
<dbReference type="PANTHER" id="PTHR30580">
    <property type="entry name" value="PRIMOSOMAL PROTEIN N"/>
    <property type="match status" value="1"/>
</dbReference>
<evidence type="ECO:0000313" key="16">
    <source>
        <dbReference type="Proteomes" id="UP000295711"/>
    </source>
</evidence>
<proteinExistence type="inferred from homology"/>
<evidence type="ECO:0000256" key="12">
    <source>
        <dbReference type="HAMAP-Rule" id="MF_00983"/>
    </source>
</evidence>
<evidence type="ECO:0000259" key="14">
    <source>
        <dbReference type="PROSITE" id="PS51194"/>
    </source>
</evidence>
<dbReference type="Gene3D" id="3.40.50.300">
    <property type="entry name" value="P-loop containing nucleotide triphosphate hydrolases"/>
    <property type="match status" value="2"/>
</dbReference>
<keyword evidence="3 12" id="KW-0479">Metal-binding</keyword>
<dbReference type="InterPro" id="IPR041222">
    <property type="entry name" value="PriA_3primeBD"/>
</dbReference>
<dbReference type="PROSITE" id="PS51192">
    <property type="entry name" value="HELICASE_ATP_BIND_1"/>
    <property type="match status" value="1"/>
</dbReference>
<feature type="binding site" evidence="12">
    <location>
        <position position="457"/>
    </location>
    <ligand>
        <name>Zn(2+)</name>
        <dbReference type="ChEBI" id="CHEBI:29105"/>
        <label>2</label>
    </ligand>
</feature>
<keyword evidence="10 12" id="KW-0413">Isomerase</keyword>
<dbReference type="GO" id="GO:0006270">
    <property type="term" value="P:DNA replication initiation"/>
    <property type="evidence" value="ECO:0007669"/>
    <property type="project" value="TreeGrafter"/>
</dbReference>
<dbReference type="SMART" id="SM00490">
    <property type="entry name" value="HELICc"/>
    <property type="match status" value="1"/>
</dbReference>
<gene>
    <name evidence="12" type="primary">priA</name>
    <name evidence="15" type="ORF">EV212_103111</name>
</gene>
<feature type="binding site" evidence="12">
    <location>
        <position position="460"/>
    </location>
    <ligand>
        <name>Zn(2+)</name>
        <dbReference type="ChEBI" id="CHEBI:29105"/>
        <label>2</label>
    </ligand>
</feature>
<dbReference type="SUPFAM" id="SSF52540">
    <property type="entry name" value="P-loop containing nucleoside triphosphate hydrolases"/>
    <property type="match status" value="1"/>
</dbReference>
<feature type="binding site" evidence="12">
    <location>
        <position position="451"/>
    </location>
    <ligand>
        <name>Zn(2+)</name>
        <dbReference type="ChEBI" id="CHEBI:29105"/>
        <label>1</label>
    </ligand>
</feature>
<feature type="domain" description="Helicase ATP-binding" evidence="13">
    <location>
        <begin position="219"/>
        <end position="385"/>
    </location>
</feature>
<dbReference type="InterPro" id="IPR001650">
    <property type="entry name" value="Helicase_C-like"/>
</dbReference>